<organism evidence="1 2">
    <name type="scientific">Ataeniobius toweri</name>
    <dbReference type="NCBI Taxonomy" id="208326"/>
    <lineage>
        <taxon>Eukaryota</taxon>
        <taxon>Metazoa</taxon>
        <taxon>Chordata</taxon>
        <taxon>Craniata</taxon>
        <taxon>Vertebrata</taxon>
        <taxon>Euteleostomi</taxon>
        <taxon>Actinopterygii</taxon>
        <taxon>Neopterygii</taxon>
        <taxon>Teleostei</taxon>
        <taxon>Neoteleostei</taxon>
        <taxon>Acanthomorphata</taxon>
        <taxon>Ovalentaria</taxon>
        <taxon>Atherinomorphae</taxon>
        <taxon>Cyprinodontiformes</taxon>
        <taxon>Goodeidae</taxon>
        <taxon>Ataeniobius</taxon>
    </lineage>
</organism>
<name>A0ABU7C9M2_9TELE</name>
<reference evidence="1 2" key="1">
    <citation type="submission" date="2021-07" db="EMBL/GenBank/DDBJ databases">
        <authorList>
            <person name="Palmer J.M."/>
        </authorList>
    </citation>
    <scope>NUCLEOTIDE SEQUENCE [LARGE SCALE GENOMIC DNA]</scope>
    <source>
        <strain evidence="1 2">AT_MEX2019</strain>
        <tissue evidence="1">Muscle</tissue>
    </source>
</reference>
<evidence type="ECO:0000313" key="1">
    <source>
        <dbReference type="EMBL" id="MED6259667.1"/>
    </source>
</evidence>
<comment type="caution">
    <text evidence="1">The sequence shown here is derived from an EMBL/GenBank/DDBJ whole genome shotgun (WGS) entry which is preliminary data.</text>
</comment>
<accession>A0ABU7C9M2</accession>
<evidence type="ECO:0000313" key="2">
    <source>
        <dbReference type="Proteomes" id="UP001345963"/>
    </source>
</evidence>
<keyword evidence="2" id="KW-1185">Reference proteome</keyword>
<sequence>MVEVAGPSDPILVHRTTDDVADAANGLLDPVQSGESFAEQLTVFFQELRPTGAEIRHNLAKKLKEADLHKISQFLPLLELRLKNTVCRHGDNNPYTNRIRTLGDKIKKFPHRMDMSVPSSIKQQPDELVDDWRLGRMFQQTFLNLLLSVISNYP</sequence>
<gene>
    <name evidence="1" type="ORF">ATANTOWER_027785</name>
</gene>
<protein>
    <submittedName>
        <fullName evidence="1">Uncharacterized protein</fullName>
    </submittedName>
</protein>
<dbReference type="EMBL" id="JAHUTI010085524">
    <property type="protein sequence ID" value="MED6259667.1"/>
    <property type="molecule type" value="Genomic_DNA"/>
</dbReference>
<proteinExistence type="predicted"/>
<dbReference type="Proteomes" id="UP001345963">
    <property type="component" value="Unassembled WGS sequence"/>
</dbReference>